<sequence length="389" mass="41372">MPISAEPRVALYFDFDNIVISRYDQLHGDPGSRRVSAYRKDTSTSKAPAAGSETAKKLAEATVDVDAVLDFAATFGTIAIARAYADWSTPVNASYRGQLIDRAVDLVQLFPLSATKNGADIRLAVDAVEDMFRIDDLTHIVIVAGDSDYVALAQKAKRLGRYVVGIGVAGGTSRALTAACDEYADYDTLLATDAAVAEDEAADAAAHAAPEAPAAPPATGRRSRAKSAAPEATEPAATDAPTEQVAEAAPAPNRRRRATSKSVAEAAGTSAVEKPETNEAPEPPAKRASARALQFVAPTDHAPADEPAGGSPRNPSRLLLKALELLHAKNDEEWQSSSTVKNQMMRMDPSFQERRLGFASFTEFLKSRGGVVELDETGRGRVRLRPTKD</sequence>
<evidence type="ECO:0000313" key="3">
    <source>
        <dbReference type="EMBL" id="RXZ49138.1"/>
    </source>
</evidence>
<dbReference type="Pfam" id="PF12872">
    <property type="entry name" value="OST-HTH"/>
    <property type="match status" value="1"/>
</dbReference>
<dbReference type="CDD" id="cd11297">
    <property type="entry name" value="PIN_LabA-like_N_1"/>
    <property type="match status" value="1"/>
</dbReference>
<keyword evidence="4" id="KW-1185">Reference proteome</keyword>
<dbReference type="EMBL" id="SDPO01000002">
    <property type="protein sequence ID" value="RXZ49138.1"/>
    <property type="molecule type" value="Genomic_DNA"/>
</dbReference>
<comment type="caution">
    <text evidence="3">The sequence shown here is derived from an EMBL/GenBank/DDBJ whole genome shotgun (WGS) entry which is preliminary data.</text>
</comment>
<dbReference type="RefSeq" id="WP_129231332.1">
    <property type="nucleotide sequence ID" value="NZ_SDPO01000002.1"/>
</dbReference>
<evidence type="ECO:0000256" key="1">
    <source>
        <dbReference type="SAM" id="MobiDB-lite"/>
    </source>
</evidence>
<dbReference type="Gene3D" id="3.30.420.610">
    <property type="entry name" value="LOTUS domain-like"/>
    <property type="match status" value="1"/>
</dbReference>
<name>A0A4Q2JSQ5_9MICO</name>
<protein>
    <submittedName>
        <fullName evidence="3">NYN domain-containing protein</fullName>
    </submittedName>
</protein>
<accession>A0A4Q2JSQ5</accession>
<proteinExistence type="predicted"/>
<reference evidence="3 4" key="1">
    <citation type="submission" date="2019-01" db="EMBL/GenBank/DDBJ databases">
        <authorList>
            <person name="Li J."/>
        </authorList>
    </citation>
    <scope>NUCLEOTIDE SEQUENCE [LARGE SCALE GENOMIC DNA]</scope>
    <source>
        <strain evidence="3 4">CCUG 35506</strain>
    </source>
</reference>
<dbReference type="GO" id="GO:0004540">
    <property type="term" value="F:RNA nuclease activity"/>
    <property type="evidence" value="ECO:0007669"/>
    <property type="project" value="InterPro"/>
</dbReference>
<evidence type="ECO:0000259" key="2">
    <source>
        <dbReference type="PROSITE" id="PS51644"/>
    </source>
</evidence>
<dbReference type="InterPro" id="IPR025605">
    <property type="entry name" value="OST-HTH/LOTUS_dom"/>
</dbReference>
<dbReference type="CDD" id="cd10146">
    <property type="entry name" value="LabA_like_C"/>
    <property type="match status" value="1"/>
</dbReference>
<dbReference type="Gene3D" id="3.40.50.1010">
    <property type="entry name" value="5'-nuclease"/>
    <property type="match status" value="1"/>
</dbReference>
<dbReference type="OrthoDB" id="2379772at2"/>
<dbReference type="InterPro" id="IPR021139">
    <property type="entry name" value="NYN"/>
</dbReference>
<dbReference type="PANTHER" id="PTHR35811">
    <property type="entry name" value="SLR1870 PROTEIN"/>
    <property type="match status" value="1"/>
</dbReference>
<dbReference type="PROSITE" id="PS51644">
    <property type="entry name" value="HTH_OST"/>
    <property type="match status" value="1"/>
</dbReference>
<feature type="compositionally biased region" description="Low complexity" evidence="1">
    <location>
        <begin position="203"/>
        <end position="212"/>
    </location>
</feature>
<dbReference type="Pfam" id="PF01936">
    <property type="entry name" value="NYN"/>
    <property type="match status" value="1"/>
</dbReference>
<dbReference type="PANTHER" id="PTHR35811:SF1">
    <property type="entry name" value="HTH OST-TYPE DOMAIN-CONTAINING PROTEIN"/>
    <property type="match status" value="1"/>
</dbReference>
<feature type="region of interest" description="Disordered" evidence="1">
    <location>
        <begin position="201"/>
        <end position="289"/>
    </location>
</feature>
<organism evidence="3 4">
    <name type="scientific">Agromyces fucosus</name>
    <dbReference type="NCBI Taxonomy" id="41985"/>
    <lineage>
        <taxon>Bacteria</taxon>
        <taxon>Bacillati</taxon>
        <taxon>Actinomycetota</taxon>
        <taxon>Actinomycetes</taxon>
        <taxon>Micrococcales</taxon>
        <taxon>Microbacteriaceae</taxon>
        <taxon>Agromyces</taxon>
    </lineage>
</organism>
<dbReference type="AlphaFoldDB" id="A0A4Q2JSQ5"/>
<evidence type="ECO:0000313" key="4">
    <source>
        <dbReference type="Proteomes" id="UP000292935"/>
    </source>
</evidence>
<gene>
    <name evidence="3" type="ORF">ESP57_09350</name>
</gene>
<feature type="domain" description="HTH OST-type" evidence="2">
    <location>
        <begin position="311"/>
        <end position="388"/>
    </location>
</feature>
<dbReference type="InterPro" id="IPR041966">
    <property type="entry name" value="LOTUS-like"/>
</dbReference>
<dbReference type="Proteomes" id="UP000292935">
    <property type="component" value="Unassembled WGS sequence"/>
</dbReference>
<feature type="compositionally biased region" description="Low complexity" evidence="1">
    <location>
        <begin position="228"/>
        <end position="252"/>
    </location>
</feature>